<dbReference type="SUPFAM" id="SSF75138">
    <property type="entry name" value="HprK N-terminal domain-like"/>
    <property type="match status" value="1"/>
</dbReference>
<reference evidence="1 2" key="1">
    <citation type="submission" date="2010-11" db="EMBL/GenBank/DDBJ databases">
        <title>The complete genome of Thermotoga thermarum DSM 5069.</title>
        <authorList>
            <consortium name="US DOE Joint Genome Institute (JGI-PGF)"/>
            <person name="Lucas S."/>
            <person name="Copeland A."/>
            <person name="Lapidus A."/>
            <person name="Bruce D."/>
            <person name="Goodwin L."/>
            <person name="Pitluck S."/>
            <person name="Kyrpides N."/>
            <person name="Mavromatis K."/>
            <person name="Ivanova N."/>
            <person name="Zeytun A."/>
            <person name="Brettin T."/>
            <person name="Detter J.C."/>
            <person name="Tapia R."/>
            <person name="Han C."/>
            <person name="Land M."/>
            <person name="Hauser L."/>
            <person name="Markowitz V."/>
            <person name="Cheng J.-F."/>
            <person name="Hugenholtz P."/>
            <person name="Woyke T."/>
            <person name="Wu D."/>
            <person name="Spring S."/>
            <person name="Schroeder M."/>
            <person name="Brambilla E."/>
            <person name="Klenk H.-P."/>
            <person name="Eisen J.A."/>
        </authorList>
    </citation>
    <scope>NUCLEOTIDE SEQUENCE [LARGE SCALE GENOMIC DNA]</scope>
    <source>
        <strain evidence="1 2">DSM 5069</strain>
    </source>
</reference>
<dbReference type="AlphaFoldDB" id="F7YU61"/>
<dbReference type="OrthoDB" id="9800356at2"/>
<dbReference type="KEGG" id="tta:Theth_0050"/>
<evidence type="ECO:0008006" key="3">
    <source>
        <dbReference type="Google" id="ProtNLM"/>
    </source>
</evidence>
<dbReference type="Proteomes" id="UP000006804">
    <property type="component" value="Chromosome"/>
</dbReference>
<dbReference type="RefSeq" id="WP_013931381.1">
    <property type="nucleotide sequence ID" value="NC_015707.1"/>
</dbReference>
<dbReference type="STRING" id="688269.Theth_0050"/>
<dbReference type="PATRIC" id="fig|688269.3.peg.51"/>
<dbReference type="eggNOG" id="COG4109">
    <property type="taxonomic scope" value="Bacteria"/>
</dbReference>
<name>F7YU61_9THEM</name>
<sequence>MKISEIVKKLGLQVCCGDCEQEITYGCVGDLLSDVMATAKPNSIWVTVQSHVNIVAVATISGIKAILLCNNHQYSHETLAKAQQEGLCLLRTSKSPFEVVGELYQMGVKP</sequence>
<protein>
    <recommendedName>
        <fullName evidence="3">DRTGG domain-containing protein</fullName>
    </recommendedName>
</protein>
<proteinExistence type="predicted"/>
<dbReference type="HOGENOM" id="CLU_140224_1_0_0"/>
<dbReference type="Gene3D" id="3.40.1390.20">
    <property type="entry name" value="HprK N-terminal domain-like"/>
    <property type="match status" value="1"/>
</dbReference>
<gene>
    <name evidence="1" type="ORF">Theth_0050</name>
</gene>
<keyword evidence="2" id="KW-1185">Reference proteome</keyword>
<accession>F7YU61</accession>
<evidence type="ECO:0000313" key="1">
    <source>
        <dbReference type="EMBL" id="AEH50157.1"/>
    </source>
</evidence>
<organism evidence="1 2">
    <name type="scientific">Pseudothermotoga thermarum DSM 5069</name>
    <dbReference type="NCBI Taxonomy" id="688269"/>
    <lineage>
        <taxon>Bacteria</taxon>
        <taxon>Thermotogati</taxon>
        <taxon>Thermotogota</taxon>
        <taxon>Thermotogae</taxon>
        <taxon>Thermotogales</taxon>
        <taxon>Thermotogaceae</taxon>
        <taxon>Pseudothermotoga</taxon>
    </lineage>
</organism>
<dbReference type="InterPro" id="IPR028979">
    <property type="entry name" value="Ser_kin/Pase_Hpr-like_N_sf"/>
</dbReference>
<evidence type="ECO:0000313" key="2">
    <source>
        <dbReference type="Proteomes" id="UP000006804"/>
    </source>
</evidence>
<dbReference type="EMBL" id="CP002351">
    <property type="protein sequence ID" value="AEH50157.1"/>
    <property type="molecule type" value="Genomic_DNA"/>
</dbReference>